<dbReference type="SMART" id="SM00066">
    <property type="entry name" value="GAL4"/>
    <property type="match status" value="1"/>
</dbReference>
<evidence type="ECO:0000313" key="4">
    <source>
        <dbReference type="EMBL" id="KAG7141338.1"/>
    </source>
</evidence>
<dbReference type="AlphaFoldDB" id="A0A8I3AW58"/>
<sequence>METGEAASQSGSSPENPRLPETTASVESPGSVSGSKRSTAASAKNQRACDGCRARKVRCLYGSGEQRCQGCIFLDIACTHLRPRRRRGPQNKYFTASLFVISVIFIVG</sequence>
<dbReference type="PANTHER" id="PTHR31668">
    <property type="entry name" value="GLUCOSE TRANSPORT TRANSCRIPTION REGULATOR RGT1-RELATED-RELATED"/>
    <property type="match status" value="1"/>
</dbReference>
<evidence type="ECO:0000256" key="1">
    <source>
        <dbReference type="ARBA" id="ARBA00023242"/>
    </source>
</evidence>
<accession>A0A8I3AW58</accession>
<dbReference type="PROSITE" id="PS00463">
    <property type="entry name" value="ZN2_CY6_FUNGAL_1"/>
    <property type="match status" value="1"/>
</dbReference>
<feature type="region of interest" description="Disordered" evidence="2">
    <location>
        <begin position="1"/>
        <end position="49"/>
    </location>
</feature>
<evidence type="ECO:0000313" key="5">
    <source>
        <dbReference type="Proteomes" id="UP000689129"/>
    </source>
</evidence>
<name>A0A8I3AW58_VERLO</name>
<dbReference type="OrthoDB" id="2123952at2759"/>
<comment type="caution">
    <text evidence="4">The sequence shown here is derived from an EMBL/GenBank/DDBJ whole genome shotgun (WGS) entry which is preliminary data.</text>
</comment>
<feature type="domain" description="Zn(2)-C6 fungal-type" evidence="3">
    <location>
        <begin position="48"/>
        <end position="80"/>
    </location>
</feature>
<dbReference type="CDD" id="cd00067">
    <property type="entry name" value="GAL4"/>
    <property type="match status" value="1"/>
</dbReference>
<dbReference type="Pfam" id="PF00172">
    <property type="entry name" value="Zn_clus"/>
    <property type="match status" value="1"/>
</dbReference>
<proteinExistence type="predicted"/>
<dbReference type="GO" id="GO:0000981">
    <property type="term" value="F:DNA-binding transcription factor activity, RNA polymerase II-specific"/>
    <property type="evidence" value="ECO:0007669"/>
    <property type="project" value="InterPro"/>
</dbReference>
<organism evidence="4 5">
    <name type="scientific">Verticillium longisporum</name>
    <name type="common">Verticillium dahliae var. longisporum</name>
    <dbReference type="NCBI Taxonomy" id="100787"/>
    <lineage>
        <taxon>Eukaryota</taxon>
        <taxon>Fungi</taxon>
        <taxon>Dikarya</taxon>
        <taxon>Ascomycota</taxon>
        <taxon>Pezizomycotina</taxon>
        <taxon>Sordariomycetes</taxon>
        <taxon>Hypocreomycetidae</taxon>
        <taxon>Glomerellales</taxon>
        <taxon>Plectosphaerellaceae</taxon>
        <taxon>Verticillium</taxon>
    </lineage>
</organism>
<dbReference type="EMBL" id="JAEMWZ010000033">
    <property type="protein sequence ID" value="KAG7141338.1"/>
    <property type="molecule type" value="Genomic_DNA"/>
</dbReference>
<dbReference type="PROSITE" id="PS50048">
    <property type="entry name" value="ZN2_CY6_FUNGAL_2"/>
    <property type="match status" value="1"/>
</dbReference>
<keyword evidence="1" id="KW-0539">Nucleus</keyword>
<feature type="compositionally biased region" description="Polar residues" evidence="2">
    <location>
        <begin position="22"/>
        <end position="45"/>
    </location>
</feature>
<dbReference type="InterPro" id="IPR050797">
    <property type="entry name" value="Carb_Metab_Trans_Reg"/>
</dbReference>
<evidence type="ECO:0000259" key="3">
    <source>
        <dbReference type="PROSITE" id="PS50048"/>
    </source>
</evidence>
<dbReference type="PANTHER" id="PTHR31668:SF30">
    <property type="entry name" value="ZN(II)2CYS6 TRANSCRIPTION FACTOR (EUROFUNG)"/>
    <property type="match status" value="1"/>
</dbReference>
<feature type="compositionally biased region" description="Polar residues" evidence="2">
    <location>
        <begin position="1"/>
        <end position="15"/>
    </location>
</feature>
<evidence type="ECO:0000256" key="2">
    <source>
        <dbReference type="SAM" id="MobiDB-lite"/>
    </source>
</evidence>
<reference evidence="4" key="1">
    <citation type="journal article" date="2021" name="Mol. Plant Pathol.">
        <title>A 20-kb lineage-specific genomic region tames virulence in pathogenic amphidiploid Verticillium longisporum.</title>
        <authorList>
            <person name="Harting R."/>
            <person name="Starke J."/>
            <person name="Kusch H."/>
            <person name="Poggeler S."/>
            <person name="Maurus I."/>
            <person name="Schluter R."/>
            <person name="Landesfeind M."/>
            <person name="Bulla I."/>
            <person name="Nowrousian M."/>
            <person name="de Jonge R."/>
            <person name="Stahlhut G."/>
            <person name="Hoff K.J."/>
            <person name="Asshauer K.P."/>
            <person name="Thurmer A."/>
            <person name="Stanke M."/>
            <person name="Daniel R."/>
            <person name="Morgenstern B."/>
            <person name="Thomma B.P.H.J."/>
            <person name="Kronstad J.W."/>
            <person name="Braus-Stromeyer S.A."/>
            <person name="Braus G.H."/>
        </authorList>
    </citation>
    <scope>NUCLEOTIDE SEQUENCE</scope>
    <source>
        <strain evidence="4">Vl32</strain>
    </source>
</reference>
<protein>
    <submittedName>
        <fullName evidence="4">Transcriptional regulatory protein EDS1 like</fullName>
    </submittedName>
</protein>
<dbReference type="InterPro" id="IPR001138">
    <property type="entry name" value="Zn2Cys6_DnaBD"/>
</dbReference>
<dbReference type="Proteomes" id="UP000689129">
    <property type="component" value="Unassembled WGS sequence"/>
</dbReference>
<gene>
    <name evidence="4" type="ORF">HYQ45_002063</name>
</gene>
<dbReference type="GO" id="GO:0008270">
    <property type="term" value="F:zinc ion binding"/>
    <property type="evidence" value="ECO:0007669"/>
    <property type="project" value="InterPro"/>
</dbReference>